<feature type="transmembrane region" description="Helical" evidence="1">
    <location>
        <begin position="70"/>
        <end position="88"/>
    </location>
</feature>
<evidence type="ECO:0000256" key="1">
    <source>
        <dbReference type="SAM" id="Phobius"/>
    </source>
</evidence>
<dbReference type="AlphaFoldDB" id="A0AAN9ZGK1"/>
<proteinExistence type="predicted"/>
<feature type="transmembrane region" description="Helical" evidence="1">
    <location>
        <begin position="94"/>
        <end position="113"/>
    </location>
</feature>
<evidence type="ECO:0000313" key="2">
    <source>
        <dbReference type="EMBL" id="KAK7874306.1"/>
    </source>
</evidence>
<protein>
    <recommendedName>
        <fullName evidence="4">Transmembrane protein 164</fullName>
    </recommendedName>
</protein>
<feature type="transmembrane region" description="Helical" evidence="1">
    <location>
        <begin position="226"/>
        <end position="255"/>
    </location>
</feature>
<organism evidence="2 3">
    <name type="scientific">Gryllus longicercus</name>
    <dbReference type="NCBI Taxonomy" id="2509291"/>
    <lineage>
        <taxon>Eukaryota</taxon>
        <taxon>Metazoa</taxon>
        <taxon>Ecdysozoa</taxon>
        <taxon>Arthropoda</taxon>
        <taxon>Hexapoda</taxon>
        <taxon>Insecta</taxon>
        <taxon>Pterygota</taxon>
        <taxon>Neoptera</taxon>
        <taxon>Polyneoptera</taxon>
        <taxon>Orthoptera</taxon>
        <taxon>Ensifera</taxon>
        <taxon>Gryllidea</taxon>
        <taxon>Grylloidea</taxon>
        <taxon>Gryllidae</taxon>
        <taxon>Gryllinae</taxon>
        <taxon>Gryllus</taxon>
    </lineage>
</organism>
<name>A0AAN9ZGK1_9ORTH</name>
<feature type="transmembrane region" description="Helical" evidence="1">
    <location>
        <begin position="31"/>
        <end position="49"/>
    </location>
</feature>
<reference evidence="2 3" key="1">
    <citation type="submission" date="2024-03" db="EMBL/GenBank/DDBJ databases">
        <title>The genome assembly and annotation of the cricket Gryllus longicercus Weissman &amp; Gray.</title>
        <authorList>
            <person name="Szrajer S."/>
            <person name="Gray D."/>
            <person name="Ylla G."/>
        </authorList>
    </citation>
    <scope>NUCLEOTIDE SEQUENCE [LARGE SCALE GENOMIC DNA]</scope>
    <source>
        <strain evidence="2">DAG 2021-001</strain>
        <tissue evidence="2">Whole body minus gut</tissue>
    </source>
</reference>
<feature type="transmembrane region" description="Helical" evidence="1">
    <location>
        <begin position="120"/>
        <end position="140"/>
    </location>
</feature>
<evidence type="ECO:0000313" key="3">
    <source>
        <dbReference type="Proteomes" id="UP001378592"/>
    </source>
</evidence>
<gene>
    <name evidence="2" type="ORF">R5R35_007785</name>
</gene>
<keyword evidence="3" id="KW-1185">Reference proteome</keyword>
<keyword evidence="1" id="KW-0472">Membrane</keyword>
<dbReference type="Proteomes" id="UP001378592">
    <property type="component" value="Unassembled WGS sequence"/>
</dbReference>
<comment type="caution">
    <text evidence="2">The sequence shown here is derived from an EMBL/GenBank/DDBJ whole genome shotgun (WGS) entry which is preliminary data.</text>
</comment>
<dbReference type="Pfam" id="PF14808">
    <property type="entry name" value="TMEM164"/>
    <property type="match status" value="1"/>
</dbReference>
<dbReference type="InterPro" id="IPR026508">
    <property type="entry name" value="TMEM164"/>
</dbReference>
<accession>A0AAN9ZGK1</accession>
<feature type="transmembrane region" description="Helical" evidence="1">
    <location>
        <begin position="182"/>
        <end position="206"/>
    </location>
</feature>
<keyword evidence="1" id="KW-0812">Transmembrane</keyword>
<keyword evidence="1" id="KW-1133">Transmembrane helix</keyword>
<dbReference type="PANTHER" id="PTHR20948">
    <property type="entry name" value="TRANSMEMBRANE PROTEIN 164"/>
    <property type="match status" value="1"/>
</dbReference>
<evidence type="ECO:0008006" key="4">
    <source>
        <dbReference type="Google" id="ProtNLM"/>
    </source>
</evidence>
<feature type="transmembrane region" description="Helical" evidence="1">
    <location>
        <begin position="152"/>
        <end position="170"/>
    </location>
</feature>
<dbReference type="EMBL" id="JAZDUA010000003">
    <property type="protein sequence ID" value="KAK7874306.1"/>
    <property type="molecule type" value="Genomic_DNA"/>
</dbReference>
<dbReference type="PANTHER" id="PTHR20948:SF2">
    <property type="entry name" value="TRANSMEMBRANE PROTEIN 164"/>
    <property type="match status" value="1"/>
</dbReference>
<sequence length="302" mass="34032">MFEWAYSGVNSSVPGNGGPECAAYVSSTRKLIETVITLCLSCVLVTWGYRRLSEPEIKAYVRRDRGGKRLLLILMSLIWGMEIGFKLASQTVIYLLNPCHVTTAIQIYLLAAPPSKQVSYVFRIHLNFLNGAVLAFLFPVTDSRILPFETSIYWIQHSMMMVVPYYLLRLGGVYNVEKLSDFSWCVMSFGLNLAYHFGFLQLFAIPSQVNLNNMLCPAPSDPFAGSYYRVFAVLHQAALCPLTCKLYCWISAFFLTKFGPTRVKRDLSSDVTLSCMQNAELPSPQVHYPEANNISTKDAHNE</sequence>